<feature type="chain" id="PRO_5040979189" evidence="1">
    <location>
        <begin position="21"/>
        <end position="794"/>
    </location>
</feature>
<dbReference type="Proteomes" id="UP001139000">
    <property type="component" value="Unassembled WGS sequence"/>
</dbReference>
<keyword evidence="1" id="KW-0732">Signal</keyword>
<keyword evidence="4" id="KW-1185">Reference proteome</keyword>
<evidence type="ECO:0000259" key="2">
    <source>
        <dbReference type="Pfam" id="PF03572"/>
    </source>
</evidence>
<gene>
    <name evidence="3" type="ORF">LXM26_24635</name>
</gene>
<proteinExistence type="predicted"/>
<dbReference type="SUPFAM" id="SSF52096">
    <property type="entry name" value="ClpP/crotonase"/>
    <property type="match status" value="1"/>
</dbReference>
<dbReference type="InterPro" id="IPR029045">
    <property type="entry name" value="ClpP/crotonase-like_dom_sf"/>
</dbReference>
<feature type="domain" description="Tail specific protease" evidence="2">
    <location>
        <begin position="599"/>
        <end position="768"/>
    </location>
</feature>
<reference evidence="3" key="1">
    <citation type="submission" date="2021-12" db="EMBL/GenBank/DDBJ databases">
        <title>Novel species in genus Dyadobacter.</title>
        <authorList>
            <person name="Ma C."/>
        </authorList>
    </citation>
    <scope>NUCLEOTIDE SEQUENCE</scope>
    <source>
        <strain evidence="3">LJ419</strain>
    </source>
</reference>
<dbReference type="InterPro" id="IPR005151">
    <property type="entry name" value="Tail-specific_protease"/>
</dbReference>
<evidence type="ECO:0000256" key="1">
    <source>
        <dbReference type="SAM" id="SignalP"/>
    </source>
</evidence>
<dbReference type="GO" id="GO:0006508">
    <property type="term" value="P:proteolysis"/>
    <property type="evidence" value="ECO:0007669"/>
    <property type="project" value="InterPro"/>
</dbReference>
<name>A0A9X1TFV6_9BACT</name>
<evidence type="ECO:0000313" key="4">
    <source>
        <dbReference type="Proteomes" id="UP001139000"/>
    </source>
</evidence>
<evidence type="ECO:0000313" key="3">
    <source>
        <dbReference type="EMBL" id="MCF0064721.1"/>
    </source>
</evidence>
<dbReference type="Gene3D" id="3.90.226.10">
    <property type="entry name" value="2-enoyl-CoA Hydratase, Chain A, domain 1"/>
    <property type="match status" value="1"/>
</dbReference>
<dbReference type="RefSeq" id="WP_234657671.1">
    <property type="nucleotide sequence ID" value="NZ_CP094997.1"/>
</dbReference>
<dbReference type="GO" id="GO:0008236">
    <property type="term" value="F:serine-type peptidase activity"/>
    <property type="evidence" value="ECO:0007669"/>
    <property type="project" value="InterPro"/>
</dbReference>
<dbReference type="AlphaFoldDB" id="A0A9X1TFV6"/>
<protein>
    <submittedName>
        <fullName evidence="3">S41 family peptidase</fullName>
    </submittedName>
</protein>
<sequence length="794" mass="90069">MNRRISLLLATIMLATSTNAQSPIPIEAQMFEPFDTITWNQSAIKRIASVGQLWGTLKYFHPAFMKGKLDADQLLLTTVEPLLKNPSHENFVATINKMLAMLDDPTSQIKRSAEPIQQMGVSASKPTRKPAANVSYLSFPQEIITASFSMDSSLQDMMSKGKLMIIDLRNRSEDHSAGLRQYTSFVRPLLSGLVDQMLILPTTRTAYYHAFLRQDFPDDLDVIPAAAREGDPNYWYQERFGLKNTSQGAYLAAGKAHLRTKRICFLVNRYNNANTLKALLAVRNRNACYLVFDGPVPEYLQGSYYTMPLADEIKVNVKVGEQIYEDGTLGSGPDRVIISAKQPTTDELIDLAAKLFETTMTRPKKPVENTVYIRLPQQAYADSLYPQQKVRLLALFNFWNVIHYFCPNKHLLKGDWQDKLPYFVPRFLFAKDYKSYFWLLRELSAQLNDGHAEVLYQYGILPPPGITDYFAPMCVKYIEGKTIVVNLLSDEKSERQTGRLRIGDELLAIDNVPIDTLFRRWDQYAGSSNEFSYRHLLHKVPLMSRSGDQPLTVLISHQDSSQEVIQLKPVNKDVYWQAMLNVYYPPVPKPFWRSIDDSTGYVRLNSIYSNQVDSVWQALKDYKYIILDARGYPRDEAIVQTIAAPFMTKRDTVCINSFPEITHPEFARNAVTLEAETVKPLARFVPVKKDKKFILLCGQNASQAETNIMAWQKLLDPVTIGIPTIGANGVSNTILMAGGYSAKYSGYAVYYPDGTPNQRLGVKIDIPVTLTIQGELARRDEILDRALQFIKTAR</sequence>
<feature type="signal peptide" evidence="1">
    <location>
        <begin position="1"/>
        <end position="20"/>
    </location>
</feature>
<accession>A0A9X1TFV6</accession>
<dbReference type="Pfam" id="PF03572">
    <property type="entry name" value="Peptidase_S41"/>
    <property type="match status" value="1"/>
</dbReference>
<dbReference type="EMBL" id="JAJTTC010000008">
    <property type="protein sequence ID" value="MCF0064721.1"/>
    <property type="molecule type" value="Genomic_DNA"/>
</dbReference>
<organism evidence="3 4">
    <name type="scientific">Dyadobacter chenwenxiniae</name>
    <dbReference type="NCBI Taxonomy" id="2906456"/>
    <lineage>
        <taxon>Bacteria</taxon>
        <taxon>Pseudomonadati</taxon>
        <taxon>Bacteroidota</taxon>
        <taxon>Cytophagia</taxon>
        <taxon>Cytophagales</taxon>
        <taxon>Spirosomataceae</taxon>
        <taxon>Dyadobacter</taxon>
    </lineage>
</organism>
<comment type="caution">
    <text evidence="3">The sequence shown here is derived from an EMBL/GenBank/DDBJ whole genome shotgun (WGS) entry which is preliminary data.</text>
</comment>